<name>A0A2L2YRL3_PARTP</name>
<accession>A0A2L2YRL3</accession>
<evidence type="ECO:0000256" key="1">
    <source>
        <dbReference type="SAM" id="MobiDB-lite"/>
    </source>
</evidence>
<feature type="region of interest" description="Disordered" evidence="1">
    <location>
        <begin position="1"/>
        <end position="25"/>
    </location>
</feature>
<sequence>MPKGKKKNKFVGRQKQDSNFASEEESVADTASVVSIVSELRLDSDDDTITEVDEENVLIDNFEDKLK</sequence>
<organism evidence="2">
    <name type="scientific">Parasteatoda tepidariorum</name>
    <name type="common">Common house spider</name>
    <name type="synonym">Achaearanea tepidariorum</name>
    <dbReference type="NCBI Taxonomy" id="114398"/>
    <lineage>
        <taxon>Eukaryota</taxon>
        <taxon>Metazoa</taxon>
        <taxon>Ecdysozoa</taxon>
        <taxon>Arthropoda</taxon>
        <taxon>Chelicerata</taxon>
        <taxon>Arachnida</taxon>
        <taxon>Araneae</taxon>
        <taxon>Araneomorphae</taxon>
        <taxon>Entelegynae</taxon>
        <taxon>Araneoidea</taxon>
        <taxon>Theridiidae</taxon>
        <taxon>Parasteatoda</taxon>
    </lineage>
</organism>
<feature type="compositionally biased region" description="Basic residues" evidence="1">
    <location>
        <begin position="1"/>
        <end position="12"/>
    </location>
</feature>
<evidence type="ECO:0000313" key="2">
    <source>
        <dbReference type="EMBL" id="LAA10667.1"/>
    </source>
</evidence>
<dbReference type="AlphaFoldDB" id="A0A2L2YRL3"/>
<dbReference type="OrthoDB" id="18978at2759"/>
<proteinExistence type="evidence at transcript level"/>
<reference evidence="2" key="1">
    <citation type="journal article" date="2016" name="Mol. Ecol. Resour.">
        <title>Evaluation of the impact of RNA preservation methods of spiders for de novo transcriptome assembly.</title>
        <authorList>
            <person name="Kono N."/>
            <person name="Nakamura H."/>
            <person name="Ito Y."/>
            <person name="Tomita M."/>
            <person name="Arakawa K."/>
        </authorList>
    </citation>
    <scope>NUCLEOTIDE SEQUENCE</scope>
    <source>
        <tissue evidence="2">Whole body</tissue>
    </source>
</reference>
<protein>
    <submittedName>
        <fullName evidence="2">Interferon-related developmental regulator 1</fullName>
    </submittedName>
</protein>
<dbReference type="EMBL" id="IAAA01044303">
    <property type="protein sequence ID" value="LAA10667.1"/>
    <property type="molecule type" value="mRNA"/>
</dbReference>